<dbReference type="SFLD" id="SFLDG01067">
    <property type="entry name" value="SPASM/twitch_domain_containing"/>
    <property type="match status" value="1"/>
</dbReference>
<evidence type="ECO:0000256" key="5">
    <source>
        <dbReference type="ARBA" id="ARBA00023014"/>
    </source>
</evidence>
<keyword evidence="5" id="KW-0411">Iron-sulfur</keyword>
<dbReference type="SUPFAM" id="SSF102114">
    <property type="entry name" value="Radical SAM enzymes"/>
    <property type="match status" value="1"/>
</dbReference>
<evidence type="ECO:0000256" key="1">
    <source>
        <dbReference type="ARBA" id="ARBA00001966"/>
    </source>
</evidence>
<dbReference type="PROSITE" id="PS51918">
    <property type="entry name" value="RADICAL_SAM"/>
    <property type="match status" value="1"/>
</dbReference>
<evidence type="ECO:0000313" key="8">
    <source>
        <dbReference type="EMBL" id="EOT40203.1"/>
    </source>
</evidence>
<dbReference type="InterPro" id="IPR013785">
    <property type="entry name" value="Aldolase_TIM"/>
</dbReference>
<comment type="similarity">
    <text evidence="6">Belongs to the radical SAM superfamily. Anaerobic sulfatase-maturating enzyme family.</text>
</comment>
<dbReference type="STRING" id="44009.RV01_GL001470"/>
<dbReference type="EMBL" id="AHYR01000009">
    <property type="protein sequence ID" value="EOT40203.1"/>
    <property type="molecule type" value="Genomic_DNA"/>
</dbReference>
<dbReference type="RefSeq" id="WP_016173194.1">
    <property type="nucleotide sequence ID" value="NZ_ASWK01000001.1"/>
</dbReference>
<accession>S0KJB9</accession>
<dbReference type="InterPro" id="IPR023867">
    <property type="entry name" value="Sulphatase_maturase_rSAM"/>
</dbReference>
<keyword evidence="9" id="KW-1185">Reference proteome</keyword>
<keyword evidence="2" id="KW-0949">S-adenosyl-L-methionine</keyword>
<dbReference type="CDD" id="cd01335">
    <property type="entry name" value="Radical_SAM"/>
    <property type="match status" value="1"/>
</dbReference>
<dbReference type="PATRIC" id="fig|1139219.3.peg.1998"/>
<dbReference type="InterPro" id="IPR023885">
    <property type="entry name" value="4Fe4S-binding_SPASM_dom"/>
</dbReference>
<comment type="cofactor">
    <cofactor evidence="1">
        <name>[4Fe-4S] cluster</name>
        <dbReference type="ChEBI" id="CHEBI:49883"/>
    </cofactor>
</comment>
<protein>
    <submittedName>
        <fullName evidence="8">Anaerobic sulfatase maturase</fullName>
    </submittedName>
</protein>
<evidence type="ECO:0000313" key="9">
    <source>
        <dbReference type="Proteomes" id="UP000014127"/>
    </source>
</evidence>
<dbReference type="Gene3D" id="3.20.20.70">
    <property type="entry name" value="Aldolase class I"/>
    <property type="match status" value="1"/>
</dbReference>
<dbReference type="InterPro" id="IPR007197">
    <property type="entry name" value="rSAM"/>
</dbReference>
<dbReference type="PANTHER" id="PTHR43273">
    <property type="entry name" value="ANAEROBIC SULFATASE-MATURATING ENZYME HOMOLOG ASLB-RELATED"/>
    <property type="match status" value="1"/>
</dbReference>
<dbReference type="PANTHER" id="PTHR43273:SF3">
    <property type="entry name" value="ANAEROBIC SULFATASE-MATURATING ENZYME HOMOLOG ASLB-RELATED"/>
    <property type="match status" value="1"/>
</dbReference>
<organism evidence="8 9">
    <name type="scientific">Enterococcus dispar ATCC 51266</name>
    <dbReference type="NCBI Taxonomy" id="1139219"/>
    <lineage>
        <taxon>Bacteria</taxon>
        <taxon>Bacillati</taxon>
        <taxon>Bacillota</taxon>
        <taxon>Bacilli</taxon>
        <taxon>Lactobacillales</taxon>
        <taxon>Enterococcaceae</taxon>
        <taxon>Enterococcus</taxon>
    </lineage>
</organism>
<name>S0KJB9_9ENTE</name>
<feature type="domain" description="Radical SAM core" evidence="7">
    <location>
        <begin position="1"/>
        <end position="233"/>
    </location>
</feature>
<sequence>MKHISVLIKPASSLCNLRCKYCFYANVSSLREVRSYGRMKKEVAEKMIHNIFVDLADGDELTLAFQGGEPTLVGLKYYKEIIALINRQTKNIKVHYAMQTNGILINSQWCEFLKENNFLVGLSIDGLPAYHDQNRVDNLGSGTFQKVLQTKMLFDKFEIEYNILCVLTNQLAKEAKQVFSFLKKESIKFIQFIPCLDDLNATASSYYSLTPDNFSLFYQELLQLWLKELTNGNYISVKLFDDIINLLVNQQLTACGILGNCQVQYVIEADGSVYPCDFYVLDEYRMGYIQDETLKQLFEKEITATFLCTPDQLVVQCQNCEVKKFCRGGCKRMKNAMYVDEKSNRCGYKELLLALIPQIPQILEEVRKVPVC</sequence>
<evidence type="ECO:0000256" key="4">
    <source>
        <dbReference type="ARBA" id="ARBA00023004"/>
    </source>
</evidence>
<dbReference type="InterPro" id="IPR058240">
    <property type="entry name" value="rSAM_sf"/>
</dbReference>
<evidence type="ECO:0000256" key="3">
    <source>
        <dbReference type="ARBA" id="ARBA00022723"/>
    </source>
</evidence>
<keyword evidence="4" id="KW-0408">Iron</keyword>
<evidence type="ECO:0000256" key="6">
    <source>
        <dbReference type="ARBA" id="ARBA00023601"/>
    </source>
</evidence>
<gene>
    <name evidence="8" type="ORF">OMK_02055</name>
</gene>
<dbReference type="SFLD" id="SFLDF00289">
    <property type="entry name" value="anaerobic_Cys-type_sulfatase-m"/>
    <property type="match status" value="1"/>
</dbReference>
<dbReference type="SFLD" id="SFLDG01386">
    <property type="entry name" value="main_SPASM_domain-containing"/>
    <property type="match status" value="1"/>
</dbReference>
<dbReference type="GO" id="GO:0051536">
    <property type="term" value="F:iron-sulfur cluster binding"/>
    <property type="evidence" value="ECO:0007669"/>
    <property type="project" value="UniProtKB-KW"/>
</dbReference>
<comment type="caution">
    <text evidence="8">The sequence shown here is derived from an EMBL/GenBank/DDBJ whole genome shotgun (WGS) entry which is preliminary data.</text>
</comment>
<dbReference type="HOGENOM" id="CLU_009273_10_0_9"/>
<reference evidence="8 9" key="1">
    <citation type="submission" date="2013-03" db="EMBL/GenBank/DDBJ databases">
        <title>The Genome Sequence of Enterococcus dispar ATCC_51266 (Illumina only assembly).</title>
        <authorList>
            <consortium name="The Broad Institute Genomics Platform"/>
            <consortium name="The Broad Institute Genome Sequencing Center for Infectious Disease"/>
            <person name="Earl A."/>
            <person name="Russ C."/>
            <person name="Gilmore M."/>
            <person name="Surin D."/>
            <person name="Walker B."/>
            <person name="Young S."/>
            <person name="Zeng Q."/>
            <person name="Gargeya S."/>
            <person name="Fitzgerald M."/>
            <person name="Haas B."/>
            <person name="Abouelleil A."/>
            <person name="Allen A.W."/>
            <person name="Alvarado L."/>
            <person name="Arachchi H.M."/>
            <person name="Berlin A.M."/>
            <person name="Chapman S.B."/>
            <person name="Gainer-Dewar J."/>
            <person name="Goldberg J."/>
            <person name="Griggs A."/>
            <person name="Gujja S."/>
            <person name="Hansen M."/>
            <person name="Howarth C."/>
            <person name="Imamovic A."/>
            <person name="Ireland A."/>
            <person name="Larimer J."/>
            <person name="McCowan C."/>
            <person name="Murphy C."/>
            <person name="Pearson M."/>
            <person name="Poon T.W."/>
            <person name="Priest M."/>
            <person name="Roberts A."/>
            <person name="Saif S."/>
            <person name="Shea T."/>
            <person name="Sisk P."/>
            <person name="Sykes S."/>
            <person name="Wortman J."/>
            <person name="Nusbaum C."/>
            <person name="Birren B."/>
        </authorList>
    </citation>
    <scope>NUCLEOTIDE SEQUENCE [LARGE SCALE GENOMIC DNA]</scope>
    <source>
        <strain evidence="8 9">ATCC 51266</strain>
    </source>
</reference>
<proteinExistence type="inferred from homology"/>
<dbReference type="GO" id="GO:0046872">
    <property type="term" value="F:metal ion binding"/>
    <property type="evidence" value="ECO:0007669"/>
    <property type="project" value="UniProtKB-KW"/>
</dbReference>
<dbReference type="Pfam" id="PF04055">
    <property type="entry name" value="Radical_SAM"/>
    <property type="match status" value="1"/>
</dbReference>
<evidence type="ECO:0000259" key="7">
    <source>
        <dbReference type="PROSITE" id="PS51918"/>
    </source>
</evidence>
<dbReference type="SFLD" id="SFLDG01384">
    <property type="entry name" value="thioether_bond_formation_requi"/>
    <property type="match status" value="1"/>
</dbReference>
<evidence type="ECO:0000256" key="2">
    <source>
        <dbReference type="ARBA" id="ARBA00022691"/>
    </source>
</evidence>
<dbReference type="Pfam" id="PF13186">
    <property type="entry name" value="SPASM"/>
    <property type="match status" value="1"/>
</dbReference>
<dbReference type="OrthoDB" id="9808591at2"/>
<dbReference type="NCBIfam" id="TIGR04085">
    <property type="entry name" value="rSAM_more_4Fe4S"/>
    <property type="match status" value="1"/>
</dbReference>
<dbReference type="SFLD" id="SFLDS00029">
    <property type="entry name" value="Radical_SAM"/>
    <property type="match status" value="1"/>
</dbReference>
<dbReference type="AlphaFoldDB" id="S0KJB9"/>
<dbReference type="GO" id="GO:0016491">
    <property type="term" value="F:oxidoreductase activity"/>
    <property type="evidence" value="ECO:0007669"/>
    <property type="project" value="InterPro"/>
</dbReference>
<dbReference type="SFLD" id="SFLDG01072">
    <property type="entry name" value="dehydrogenase_like"/>
    <property type="match status" value="1"/>
</dbReference>
<dbReference type="Proteomes" id="UP000014127">
    <property type="component" value="Unassembled WGS sequence"/>
</dbReference>
<dbReference type="InterPro" id="IPR034485">
    <property type="entry name" value="Anaerobic_Cys-type_sulfatase-m"/>
</dbReference>
<dbReference type="eggNOG" id="COG0641">
    <property type="taxonomic scope" value="Bacteria"/>
</dbReference>
<keyword evidence="3" id="KW-0479">Metal-binding</keyword>